<evidence type="ECO:0000256" key="16">
    <source>
        <dbReference type="ARBA" id="ARBA00053950"/>
    </source>
</evidence>
<evidence type="ECO:0000256" key="17">
    <source>
        <dbReference type="ARBA" id="ARBA00060492"/>
    </source>
</evidence>
<evidence type="ECO:0000256" key="19">
    <source>
        <dbReference type="ARBA" id="ARBA00076257"/>
    </source>
</evidence>
<dbReference type="Pfam" id="PF01299">
    <property type="entry name" value="Lamp2-like_luminal"/>
    <property type="match status" value="1"/>
</dbReference>
<dbReference type="PRINTS" id="PR00336">
    <property type="entry name" value="LYSASSOCTDMP"/>
</dbReference>
<evidence type="ECO:0000256" key="8">
    <source>
        <dbReference type="ARBA" id="ARBA00022753"/>
    </source>
</evidence>
<evidence type="ECO:0000256" key="22">
    <source>
        <dbReference type="SAM" id="Phobius"/>
    </source>
</evidence>
<evidence type="ECO:0000256" key="12">
    <source>
        <dbReference type="ARBA" id="ARBA00023180"/>
    </source>
</evidence>
<protein>
    <recommendedName>
        <fullName evidence="18">Lysosome-associated membrane glycoprotein 5</fullName>
    </recommendedName>
    <alternativeName>
        <fullName evidence="19">Lysosome-associated membrane protein 5</fullName>
    </alternativeName>
</protein>
<keyword evidence="12" id="KW-0325">Glycoprotein</keyword>
<keyword evidence="20" id="KW-1015">Disulfide bond</keyword>
<feature type="disulfide bond" evidence="20">
    <location>
        <begin position="358"/>
        <end position="396"/>
    </location>
</feature>
<dbReference type="Gene3D" id="2.40.160.110">
    <property type="match status" value="1"/>
</dbReference>
<feature type="domain" description="C2H2-type" evidence="23">
    <location>
        <begin position="178"/>
        <end position="199"/>
    </location>
</feature>
<dbReference type="GO" id="GO:0005765">
    <property type="term" value="C:lysosomal membrane"/>
    <property type="evidence" value="ECO:0007669"/>
    <property type="project" value="TreeGrafter"/>
</dbReference>
<evidence type="ECO:0000259" key="23">
    <source>
        <dbReference type="PROSITE" id="PS00028"/>
    </source>
</evidence>
<keyword evidence="13" id="KW-0966">Cell projection</keyword>
<dbReference type="PANTHER" id="PTHR11506:SF35">
    <property type="entry name" value="LYSOSOME-ASSOCIATED MEMBRANE GLYCOPROTEIN 5"/>
    <property type="match status" value="1"/>
</dbReference>
<evidence type="ECO:0000256" key="18">
    <source>
        <dbReference type="ARBA" id="ARBA00074379"/>
    </source>
</evidence>
<dbReference type="PANTHER" id="PTHR11506">
    <property type="entry name" value="LYSOSOME-ASSOCIATED MEMBRANE GLYCOPROTEIN"/>
    <property type="match status" value="1"/>
</dbReference>
<dbReference type="GO" id="GO:0031902">
    <property type="term" value="C:late endosome membrane"/>
    <property type="evidence" value="ECO:0007669"/>
    <property type="project" value="TreeGrafter"/>
</dbReference>
<dbReference type="Pfam" id="PF21222">
    <property type="entry name" value="Lamp2_2nd"/>
    <property type="match status" value="1"/>
</dbReference>
<evidence type="ECO:0000256" key="15">
    <source>
        <dbReference type="ARBA" id="ARBA00029428"/>
    </source>
</evidence>
<dbReference type="InterPro" id="IPR013087">
    <property type="entry name" value="Znf_C2H2_type"/>
</dbReference>
<feature type="transmembrane region" description="Helical" evidence="22">
    <location>
        <begin position="519"/>
        <end position="541"/>
    </location>
</feature>
<comment type="function">
    <text evidence="16">Plays a role in short-term synaptic plasticity in a subset of GABAergic neurons in the brain.</text>
</comment>
<keyword evidence="11 20" id="KW-0472">Membrane</keyword>
<dbReference type="CDD" id="cd12087">
    <property type="entry name" value="TM_EGFR-like"/>
    <property type="match status" value="1"/>
</dbReference>
<sequence length="554" mass="60169">MFSFKTAELIEISRGVENKVFAKVCLYCYLSSRLTIDTFHRKMEIPKTAESISSLQNYCAAATGPDDIIGCLYELEMCIICGFSAWVPFSYNMEKDRQFECDYCGKTCNGHPVLLYQNVKSSVFARICNTCVQEKEVTVKAFHSVTQIPATPESKICFTRLFPSGDGVLGFLFDFDRCKICGKHLFMKNEKSTHVSRVHGDGIGMFHCFTCFEVLAGDWMLPFHKCHGQLPKSALFRLTEAVESKYNSLAGKEPCDRMFRSLTTLLAITALLAAPICVLGDTGDSLPTEAPDTPTTTVQTTTPAATTTPATTTTSTTTTTTTTPKPTTTTAAPAPAPTTPAPAQIGNWNVTDKNNITCMMLQATIQISVAYTTADNKTAVANMTVPAVGSSASGSCENNETQSISISWTPADLEQTLSDKIDITFSLNVSTKAYHVSKLAVSVYPNPTDKKLVVLEVEDVELPPIPFGMSYRCSPAEKFNLTENSFLEVSDLQVQAFHTANDGKFGSASECQAGDTADIVPIVVGCALAGLVVIVLIAYLVGRRRSRQSGYLSM</sequence>
<evidence type="ECO:0000256" key="10">
    <source>
        <dbReference type="ARBA" id="ARBA00023018"/>
    </source>
</evidence>
<comment type="subcellular location">
    <subcellularLocation>
        <location evidence="4">Cell projection</location>
        <location evidence="4">Dendrite</location>
    </subcellularLocation>
    <subcellularLocation>
        <location evidence="17">Cell projection</location>
        <location evidence="17">Growth cone membrane</location>
        <topology evidence="17">Single-pass type I membrane protein</topology>
    </subcellularLocation>
    <subcellularLocation>
        <location evidence="15">Cytoplasmic vesicle</location>
        <location evidence="15">Secretory vesicle</location>
        <location evidence="15">Synaptic vesicle membrane</location>
        <topology evidence="15">Single-pass type I membrane protein</topology>
    </subcellularLocation>
    <subcellularLocation>
        <location evidence="2">Early endosome membrane</location>
        <topology evidence="2">Single-pass type I membrane protein</topology>
    </subcellularLocation>
    <subcellularLocation>
        <location evidence="1">Endoplasmic reticulum-Golgi intermediate compartment membrane</location>
        <topology evidence="1">Single-pass type I membrane protein</topology>
    </subcellularLocation>
    <subcellularLocation>
        <location evidence="20">Membrane</location>
        <topology evidence="20">Single-pass type I membrane protein</topology>
    </subcellularLocation>
    <subcellularLocation>
        <location evidence="3">Recycling endosome</location>
    </subcellularLocation>
</comment>
<evidence type="ECO:0000256" key="5">
    <source>
        <dbReference type="ARBA" id="ARBA00009644"/>
    </source>
</evidence>
<dbReference type="InterPro" id="IPR048524">
    <property type="entry name" value="Lamp2-like_TM"/>
</dbReference>
<comment type="similarity">
    <text evidence="5 20">Belongs to the LAMP family.</text>
</comment>
<keyword evidence="8" id="KW-0967">Endosome</keyword>
<keyword evidence="9 22" id="KW-1133">Transmembrane helix</keyword>
<evidence type="ECO:0000313" key="25">
    <source>
        <dbReference type="Proteomes" id="UP000494165"/>
    </source>
</evidence>
<evidence type="ECO:0000256" key="20">
    <source>
        <dbReference type="PROSITE-ProRule" id="PRU00740"/>
    </source>
</evidence>
<evidence type="ECO:0000256" key="4">
    <source>
        <dbReference type="ARBA" id="ARBA00004279"/>
    </source>
</evidence>
<dbReference type="PROSITE" id="PS51407">
    <property type="entry name" value="LAMP_3"/>
    <property type="match status" value="1"/>
</dbReference>
<organism evidence="24 25">
    <name type="scientific">Cloeon dipterum</name>
    <dbReference type="NCBI Taxonomy" id="197152"/>
    <lineage>
        <taxon>Eukaryota</taxon>
        <taxon>Metazoa</taxon>
        <taxon>Ecdysozoa</taxon>
        <taxon>Arthropoda</taxon>
        <taxon>Hexapoda</taxon>
        <taxon>Insecta</taxon>
        <taxon>Pterygota</taxon>
        <taxon>Palaeoptera</taxon>
        <taxon>Ephemeroptera</taxon>
        <taxon>Pisciforma</taxon>
        <taxon>Baetidae</taxon>
        <taxon>Cloeon</taxon>
    </lineage>
</organism>
<evidence type="ECO:0000256" key="13">
    <source>
        <dbReference type="ARBA" id="ARBA00023273"/>
    </source>
</evidence>
<evidence type="ECO:0000256" key="6">
    <source>
        <dbReference type="ARBA" id="ARBA00022692"/>
    </source>
</evidence>
<evidence type="ECO:0000256" key="14">
    <source>
        <dbReference type="ARBA" id="ARBA00023329"/>
    </source>
</evidence>
<dbReference type="InterPro" id="IPR048528">
    <property type="entry name" value="Lamp2-like_luminal"/>
</dbReference>
<evidence type="ECO:0000256" key="2">
    <source>
        <dbReference type="ARBA" id="ARBA00004158"/>
    </source>
</evidence>
<dbReference type="OrthoDB" id="6232933at2759"/>
<comment type="caution">
    <text evidence="20">Lacks conserved residue(s) required for the propagation of feature annotation.</text>
</comment>
<evidence type="ECO:0000256" key="7">
    <source>
        <dbReference type="ARBA" id="ARBA00022729"/>
    </source>
</evidence>
<dbReference type="PROSITE" id="PS00028">
    <property type="entry name" value="ZINC_FINGER_C2H2_1"/>
    <property type="match status" value="1"/>
</dbReference>
<feature type="compositionally biased region" description="Low complexity" evidence="21">
    <location>
        <begin position="287"/>
        <end position="333"/>
    </location>
</feature>
<evidence type="ECO:0000256" key="1">
    <source>
        <dbReference type="ARBA" id="ARBA00004151"/>
    </source>
</evidence>
<evidence type="ECO:0000256" key="3">
    <source>
        <dbReference type="ARBA" id="ARBA00004172"/>
    </source>
</evidence>
<evidence type="ECO:0000256" key="11">
    <source>
        <dbReference type="ARBA" id="ARBA00023136"/>
    </source>
</evidence>
<dbReference type="EMBL" id="CADEPI010000003">
    <property type="protein sequence ID" value="CAB3360310.1"/>
    <property type="molecule type" value="Genomic_DNA"/>
</dbReference>
<reference evidence="24 25" key="1">
    <citation type="submission" date="2020-04" db="EMBL/GenBank/DDBJ databases">
        <authorList>
            <person name="Alioto T."/>
            <person name="Alioto T."/>
            <person name="Gomez Garrido J."/>
        </authorList>
    </citation>
    <scope>NUCLEOTIDE SEQUENCE [LARGE SCALE GENOMIC DNA]</scope>
</reference>
<keyword evidence="10" id="KW-0770">Synapse</keyword>
<name>A0A8S1BXC1_9INSE</name>
<keyword evidence="25" id="KW-1185">Reference proteome</keyword>
<keyword evidence="7" id="KW-0732">Signal</keyword>
<evidence type="ECO:0000313" key="24">
    <source>
        <dbReference type="EMBL" id="CAB3360310.1"/>
    </source>
</evidence>
<keyword evidence="6 20" id="KW-0812">Transmembrane</keyword>
<feature type="region of interest" description="Disordered" evidence="21">
    <location>
        <begin position="287"/>
        <end position="347"/>
    </location>
</feature>
<dbReference type="AlphaFoldDB" id="A0A8S1BXC1"/>
<proteinExistence type="inferred from homology"/>
<dbReference type="InterPro" id="IPR002000">
    <property type="entry name" value="Lysosome-assoc_membr_glycop"/>
</dbReference>
<gene>
    <name evidence="24" type="ORF">CLODIP_2_CD08751</name>
</gene>
<evidence type="ECO:0000256" key="9">
    <source>
        <dbReference type="ARBA" id="ARBA00022989"/>
    </source>
</evidence>
<comment type="caution">
    <text evidence="24">The sequence shown here is derived from an EMBL/GenBank/DDBJ whole genome shotgun (WGS) entry which is preliminary data.</text>
</comment>
<accession>A0A8S1BXC1</accession>
<dbReference type="GO" id="GO:0005886">
    <property type="term" value="C:plasma membrane"/>
    <property type="evidence" value="ECO:0007669"/>
    <property type="project" value="UniProtKB-SubCell"/>
</dbReference>
<keyword evidence="14" id="KW-0968">Cytoplasmic vesicle</keyword>
<dbReference type="Proteomes" id="UP000494165">
    <property type="component" value="Unassembled WGS sequence"/>
</dbReference>
<evidence type="ECO:0000256" key="21">
    <source>
        <dbReference type="SAM" id="MobiDB-lite"/>
    </source>
</evidence>
<dbReference type="GO" id="GO:0072594">
    <property type="term" value="P:establishment of protein localization to organelle"/>
    <property type="evidence" value="ECO:0007669"/>
    <property type="project" value="TreeGrafter"/>
</dbReference>